<evidence type="ECO:0000256" key="2">
    <source>
        <dbReference type="ARBA" id="ARBA00022801"/>
    </source>
</evidence>
<dbReference type="Pfam" id="PF00082">
    <property type="entry name" value="Peptidase_S8"/>
    <property type="match status" value="1"/>
</dbReference>
<dbReference type="InterPro" id="IPR000209">
    <property type="entry name" value="Peptidase_S8/S53_dom"/>
</dbReference>
<keyword evidence="5" id="KW-0732">Signal</keyword>
<dbReference type="PANTHER" id="PTHR42884">
    <property type="entry name" value="PROPROTEIN CONVERTASE SUBTILISIN/KEXIN-RELATED"/>
    <property type="match status" value="1"/>
</dbReference>
<keyword evidence="8" id="KW-1185">Reference proteome</keyword>
<evidence type="ECO:0000256" key="4">
    <source>
        <dbReference type="PROSITE-ProRule" id="PRU01240"/>
    </source>
</evidence>
<dbReference type="EMBL" id="CP011125">
    <property type="protein sequence ID" value="AKF05335.1"/>
    <property type="molecule type" value="Genomic_DNA"/>
</dbReference>
<feature type="domain" description="Peptidase S8/S53" evidence="6">
    <location>
        <begin position="172"/>
        <end position="441"/>
    </location>
</feature>
<dbReference type="InterPro" id="IPR023828">
    <property type="entry name" value="Peptidase_S8_Ser-AS"/>
</dbReference>
<dbReference type="PROSITE" id="PS00137">
    <property type="entry name" value="SUBTILASE_HIS"/>
    <property type="match status" value="1"/>
</dbReference>
<comment type="similarity">
    <text evidence="4">Belongs to the peptidase S8 family.</text>
</comment>
<dbReference type="InterPro" id="IPR036852">
    <property type="entry name" value="Peptidase_S8/S53_dom_sf"/>
</dbReference>
<dbReference type="PROSITE" id="PS00138">
    <property type="entry name" value="SUBTILASE_SER"/>
    <property type="match status" value="1"/>
</dbReference>
<dbReference type="RefSeq" id="WP_053232587.1">
    <property type="nucleotide sequence ID" value="NZ_CP011125.1"/>
</dbReference>
<keyword evidence="1 4" id="KW-0645">Protease</keyword>
<feature type="active site" description="Charge relay system" evidence="4">
    <location>
        <position position="179"/>
    </location>
</feature>
<dbReference type="GO" id="GO:0004252">
    <property type="term" value="F:serine-type endopeptidase activity"/>
    <property type="evidence" value="ECO:0007669"/>
    <property type="project" value="UniProtKB-UniRule"/>
</dbReference>
<dbReference type="STRING" id="927083.DB32_002484"/>
<dbReference type="PANTHER" id="PTHR42884:SF14">
    <property type="entry name" value="NEUROENDOCRINE CONVERTASE 1"/>
    <property type="match status" value="1"/>
</dbReference>
<dbReference type="GO" id="GO:0016020">
    <property type="term" value="C:membrane"/>
    <property type="evidence" value="ECO:0007669"/>
    <property type="project" value="TreeGrafter"/>
</dbReference>
<keyword evidence="2 4" id="KW-0378">Hydrolase</keyword>
<evidence type="ECO:0000256" key="5">
    <source>
        <dbReference type="SAM" id="SignalP"/>
    </source>
</evidence>
<sequence length="532" mass="55108">MRTIVRLVLALACFAGAPVASAQLAPDPAVDGGAPRAWRDGERVLVAHPRGDGRVTVTTEGRSFVARASAEAIVAGALSSLDALAVDVVRVLSERRGVALVRSRRDEDGIALASRLGPHVGRELRYAVPDLHLRRRVAAIDVPPDDPRYGAQWYLGRIDIERAWRIETGDPSVTITIVDNGCDLAHPDLAPQLLPGRDVLDGDDDPSHVPLAQGNEHGTACAGIAGARGDDGIGIAGACPECSLRCVRLLAPDESEIPLSADVEAFQLAIDRGDSVVSNSWGFVERIPVPAPLAEVVEAAFTEGRGGRGALVVFAAGNDDRELGDEELTAVRGVITVGALRSRDEATSFTNRGASVDLSAPTGTVTTDVTGADGNDESDYTALFGGTSAAAPVVSGVAALLFAAAPEASAQEVHDALIATARRAPYATPDENGHDPIYGFGVVDPGAALERLLAAHPRPDAGIGADAGAGADAPPGCSCSAAGRGPRAMPLGLLVIALAWLAQRVRLFHGSKRSMSSIFGNVPSKRQPRSSM</sequence>
<proteinExistence type="inferred from homology"/>
<dbReference type="SUPFAM" id="SSF52743">
    <property type="entry name" value="Subtilisin-like"/>
    <property type="match status" value="1"/>
</dbReference>
<keyword evidence="3 4" id="KW-0720">Serine protease</keyword>
<evidence type="ECO:0000313" key="7">
    <source>
        <dbReference type="EMBL" id="AKF05335.1"/>
    </source>
</evidence>
<accession>A0A0F6YH14</accession>
<feature type="active site" description="Charge relay system" evidence="4">
    <location>
        <position position="217"/>
    </location>
</feature>
<evidence type="ECO:0000313" key="8">
    <source>
        <dbReference type="Proteomes" id="UP000034883"/>
    </source>
</evidence>
<feature type="signal peptide" evidence="5">
    <location>
        <begin position="1"/>
        <end position="22"/>
    </location>
</feature>
<dbReference type="GO" id="GO:0016485">
    <property type="term" value="P:protein processing"/>
    <property type="evidence" value="ECO:0007669"/>
    <property type="project" value="TreeGrafter"/>
</dbReference>
<dbReference type="AlphaFoldDB" id="A0A0F6YH14"/>
<dbReference type="Proteomes" id="UP000034883">
    <property type="component" value="Chromosome"/>
</dbReference>
<dbReference type="KEGG" id="samy:DB32_002484"/>
<reference evidence="7 8" key="1">
    <citation type="submission" date="2015-03" db="EMBL/GenBank/DDBJ databases">
        <title>Genome assembly of Sandaracinus amylolyticus DSM 53668.</title>
        <authorList>
            <person name="Sharma G."/>
            <person name="Subramanian S."/>
        </authorList>
    </citation>
    <scope>NUCLEOTIDE SEQUENCE [LARGE SCALE GENOMIC DNA]</scope>
    <source>
        <strain evidence="7 8">DSM 53668</strain>
    </source>
</reference>
<evidence type="ECO:0000259" key="6">
    <source>
        <dbReference type="Pfam" id="PF00082"/>
    </source>
</evidence>
<evidence type="ECO:0000256" key="3">
    <source>
        <dbReference type="ARBA" id="ARBA00022825"/>
    </source>
</evidence>
<feature type="chain" id="PRO_5002512411" evidence="5">
    <location>
        <begin position="23"/>
        <end position="532"/>
    </location>
</feature>
<dbReference type="InterPro" id="IPR022398">
    <property type="entry name" value="Peptidase_S8_His-AS"/>
</dbReference>
<dbReference type="InterPro" id="IPR015500">
    <property type="entry name" value="Peptidase_S8_subtilisin-rel"/>
</dbReference>
<organism evidence="7 8">
    <name type="scientific">Sandaracinus amylolyticus</name>
    <dbReference type="NCBI Taxonomy" id="927083"/>
    <lineage>
        <taxon>Bacteria</taxon>
        <taxon>Pseudomonadati</taxon>
        <taxon>Myxococcota</taxon>
        <taxon>Polyangia</taxon>
        <taxon>Polyangiales</taxon>
        <taxon>Sandaracinaceae</taxon>
        <taxon>Sandaracinus</taxon>
    </lineage>
</organism>
<dbReference type="PROSITE" id="PS51892">
    <property type="entry name" value="SUBTILASE"/>
    <property type="match status" value="1"/>
</dbReference>
<evidence type="ECO:0000256" key="1">
    <source>
        <dbReference type="ARBA" id="ARBA00022670"/>
    </source>
</evidence>
<gene>
    <name evidence="7" type="ORF">DB32_002484</name>
</gene>
<protein>
    <submittedName>
        <fullName evidence="7">Alkaline serine protease, subtilase family</fullName>
    </submittedName>
</protein>
<dbReference type="Gene3D" id="3.40.50.200">
    <property type="entry name" value="Peptidase S8/S53 domain"/>
    <property type="match status" value="1"/>
</dbReference>
<feature type="active site" description="Charge relay system" evidence="4">
    <location>
        <position position="388"/>
    </location>
</feature>
<dbReference type="PRINTS" id="PR00723">
    <property type="entry name" value="SUBTILISIN"/>
</dbReference>
<name>A0A0F6YH14_9BACT</name>
<dbReference type="OrthoDB" id="5392553at2"/>